<comment type="similarity">
    <text evidence="1">Belongs to the peptidase S1C family.</text>
</comment>
<keyword evidence="5" id="KW-0472">Membrane</keyword>
<dbReference type="GO" id="GO:0032440">
    <property type="term" value="F:2-alkenal reductase [NAD(P)H] activity"/>
    <property type="evidence" value="ECO:0007669"/>
    <property type="project" value="UniProtKB-EC"/>
</dbReference>
<feature type="region of interest" description="Disordered" evidence="4">
    <location>
        <begin position="43"/>
        <end position="63"/>
    </location>
</feature>
<dbReference type="Proteomes" id="UP000001683">
    <property type="component" value="Chromosome"/>
</dbReference>
<dbReference type="InterPro" id="IPR001478">
    <property type="entry name" value="PDZ"/>
</dbReference>
<keyword evidence="7" id="KW-0560">Oxidoreductase</keyword>
<dbReference type="InterPro" id="IPR009003">
    <property type="entry name" value="Peptidase_S1_PA"/>
</dbReference>
<dbReference type="PRINTS" id="PR00834">
    <property type="entry name" value="PROTEASES2C"/>
</dbReference>
<dbReference type="PANTHER" id="PTHR43343">
    <property type="entry name" value="PEPTIDASE S12"/>
    <property type="match status" value="1"/>
</dbReference>
<evidence type="ECO:0000256" key="5">
    <source>
        <dbReference type="SAM" id="Phobius"/>
    </source>
</evidence>
<dbReference type="GO" id="GO:0006508">
    <property type="term" value="P:proteolysis"/>
    <property type="evidence" value="ECO:0007669"/>
    <property type="project" value="UniProtKB-KW"/>
</dbReference>
<dbReference type="OrthoDB" id="9758917at2"/>
<dbReference type="KEGG" id="nth:Nther_2895"/>
<name>B2A3L3_NATTJ</name>
<proteinExistence type="inferred from homology"/>
<evidence type="ECO:0000256" key="4">
    <source>
        <dbReference type="SAM" id="MobiDB-lite"/>
    </source>
</evidence>
<sequence length="389" mass="42285">MSFYKRQGPSFVSIIIVALLSAIIGGVLTAIILPPAVAGRLETEMKESPQKEAEQSEPNSDEEDHLFWEDIDPEEYQDTPVVRAAQEVMPAVVGVTNRAQAWDQTMDRGTGSGVVIEPEGLIVTNYHVIEAAEEVVVTIEEGKSAEAEIVGEDPETDLAVLEVDPQNFDKEELHSAEFGDSDELVAGEMTIAIGNPLGLAFQQSVTAGVISATDRKVRVGEDYISLIQTDAAINPGNSGGPLVNALGEVIGINSVKIRDAGVEGMGFAIPSNRVSEIVEDLIEYGFVERPWIGIYIQEIDPYIAEIYNLPVNYGIFIQEIEPNSPAAEAGMQRGDILIEFAGEQIDSQAKLRNVRNDYDVGDNVEVTVLREGEEITLDMTLEGDPRLDQ</sequence>
<reference evidence="7 8" key="1">
    <citation type="submission" date="2008-04" db="EMBL/GenBank/DDBJ databases">
        <title>Complete sequence of chromosome of Natranaerobius thermophilus JW/NM-WN-LF.</title>
        <authorList>
            <consortium name="US DOE Joint Genome Institute"/>
            <person name="Copeland A."/>
            <person name="Lucas S."/>
            <person name="Lapidus A."/>
            <person name="Glavina del Rio T."/>
            <person name="Dalin E."/>
            <person name="Tice H."/>
            <person name="Bruce D."/>
            <person name="Goodwin L."/>
            <person name="Pitluck S."/>
            <person name="Chertkov O."/>
            <person name="Brettin T."/>
            <person name="Detter J.C."/>
            <person name="Han C."/>
            <person name="Kuske C.R."/>
            <person name="Schmutz J."/>
            <person name="Larimer F."/>
            <person name="Land M."/>
            <person name="Hauser L."/>
            <person name="Kyrpides N."/>
            <person name="Lykidis A."/>
            <person name="Mesbah N.M."/>
            <person name="Wiegel J."/>
        </authorList>
    </citation>
    <scope>NUCLEOTIDE SEQUENCE [LARGE SCALE GENOMIC DNA]</scope>
    <source>
        <strain evidence="8">ATCC BAA-1301 / DSM 18059 / JW/NM-WN-LF</strain>
    </source>
</reference>
<dbReference type="InterPro" id="IPR001940">
    <property type="entry name" value="Peptidase_S1C"/>
</dbReference>
<reference evidence="7 8" key="2">
    <citation type="journal article" date="2011" name="J. Bacteriol.">
        <title>Complete genome sequence of the anaerobic, halophilic alkalithermophile Natranaerobius thermophilus JW/NM-WN-LF.</title>
        <authorList>
            <person name="Zhao B."/>
            <person name="Mesbah N.M."/>
            <person name="Dalin E."/>
            <person name="Goodwin L."/>
            <person name="Nolan M."/>
            <person name="Pitluck S."/>
            <person name="Chertkov O."/>
            <person name="Brettin T.S."/>
            <person name="Han J."/>
            <person name="Larimer F.W."/>
            <person name="Land M.L."/>
            <person name="Hauser L."/>
            <person name="Kyrpides N."/>
            <person name="Wiegel J."/>
        </authorList>
    </citation>
    <scope>NUCLEOTIDE SEQUENCE [LARGE SCALE GENOMIC DNA]</scope>
    <source>
        <strain evidence="8">ATCC BAA-1301 / DSM 18059 / JW/NM-WN-LF</strain>
    </source>
</reference>
<dbReference type="Pfam" id="PF13365">
    <property type="entry name" value="Trypsin_2"/>
    <property type="match status" value="1"/>
</dbReference>
<keyword evidence="5" id="KW-1133">Transmembrane helix</keyword>
<feature type="domain" description="PDZ" evidence="6">
    <location>
        <begin position="281"/>
        <end position="372"/>
    </location>
</feature>
<accession>B2A3L3</accession>
<dbReference type="Gene3D" id="2.40.10.10">
    <property type="entry name" value="Trypsin-like serine proteases"/>
    <property type="match status" value="2"/>
</dbReference>
<evidence type="ECO:0000313" key="8">
    <source>
        <dbReference type="Proteomes" id="UP000001683"/>
    </source>
</evidence>
<dbReference type="InterPro" id="IPR043504">
    <property type="entry name" value="Peptidase_S1_PA_chymotrypsin"/>
</dbReference>
<dbReference type="eggNOG" id="COG0265">
    <property type="taxonomic scope" value="Bacteria"/>
</dbReference>
<dbReference type="Pfam" id="PF13180">
    <property type="entry name" value="PDZ_2"/>
    <property type="match status" value="1"/>
</dbReference>
<evidence type="ECO:0000256" key="1">
    <source>
        <dbReference type="ARBA" id="ARBA00010541"/>
    </source>
</evidence>
<dbReference type="SUPFAM" id="SSF50494">
    <property type="entry name" value="Trypsin-like serine proteases"/>
    <property type="match status" value="1"/>
</dbReference>
<feature type="compositionally biased region" description="Basic and acidic residues" evidence="4">
    <location>
        <begin position="43"/>
        <end position="54"/>
    </location>
</feature>
<dbReference type="InterPro" id="IPR036034">
    <property type="entry name" value="PDZ_sf"/>
</dbReference>
<dbReference type="STRING" id="457570.Nther_2895"/>
<dbReference type="PROSITE" id="PS50106">
    <property type="entry name" value="PDZ"/>
    <property type="match status" value="1"/>
</dbReference>
<keyword evidence="3" id="KW-0378">Hydrolase</keyword>
<dbReference type="EC" id="1.3.1.74" evidence="7"/>
<organism evidence="7 8">
    <name type="scientific">Natranaerobius thermophilus (strain ATCC BAA-1301 / DSM 18059 / JW/NM-WN-LF)</name>
    <dbReference type="NCBI Taxonomy" id="457570"/>
    <lineage>
        <taxon>Bacteria</taxon>
        <taxon>Bacillati</taxon>
        <taxon>Bacillota</taxon>
        <taxon>Clostridia</taxon>
        <taxon>Natranaerobiales</taxon>
        <taxon>Natranaerobiaceae</taxon>
        <taxon>Natranaerobius</taxon>
    </lineage>
</organism>
<evidence type="ECO:0000256" key="3">
    <source>
        <dbReference type="ARBA" id="ARBA00022801"/>
    </source>
</evidence>
<keyword evidence="8" id="KW-1185">Reference proteome</keyword>
<dbReference type="PANTHER" id="PTHR43343:SF3">
    <property type="entry name" value="PROTEASE DO-LIKE 8, CHLOROPLASTIC"/>
    <property type="match status" value="1"/>
</dbReference>
<dbReference type="EMBL" id="CP001034">
    <property type="protein sequence ID" value="ACB86442.1"/>
    <property type="molecule type" value="Genomic_DNA"/>
</dbReference>
<keyword evidence="5" id="KW-0812">Transmembrane</keyword>
<evidence type="ECO:0000313" key="7">
    <source>
        <dbReference type="EMBL" id="ACB86442.1"/>
    </source>
</evidence>
<dbReference type="AlphaFoldDB" id="B2A3L3"/>
<feature type="transmembrane region" description="Helical" evidence="5">
    <location>
        <begin position="12"/>
        <end position="33"/>
    </location>
</feature>
<protein>
    <submittedName>
        <fullName evidence="7">2-alkenal reductase</fullName>
        <ecNumber evidence="7">1.3.1.74</ecNumber>
    </submittedName>
</protein>
<dbReference type="InterPro" id="IPR051201">
    <property type="entry name" value="Chloro_Bact_Ser_Proteases"/>
</dbReference>
<dbReference type="GO" id="GO:0004252">
    <property type="term" value="F:serine-type endopeptidase activity"/>
    <property type="evidence" value="ECO:0007669"/>
    <property type="project" value="InterPro"/>
</dbReference>
<dbReference type="FunCoup" id="B2A3L3">
    <property type="interactions" value="430"/>
</dbReference>
<dbReference type="HOGENOM" id="CLU_020120_0_2_9"/>
<dbReference type="InParanoid" id="B2A3L3"/>
<dbReference type="RefSeq" id="WP_012449274.1">
    <property type="nucleotide sequence ID" value="NC_010718.1"/>
</dbReference>
<dbReference type="Gene3D" id="2.30.42.10">
    <property type="match status" value="1"/>
</dbReference>
<keyword evidence="2" id="KW-0645">Protease</keyword>
<gene>
    <name evidence="7" type="ordered locus">Nther_2895</name>
</gene>
<dbReference type="SMART" id="SM00228">
    <property type="entry name" value="PDZ"/>
    <property type="match status" value="1"/>
</dbReference>
<evidence type="ECO:0000256" key="2">
    <source>
        <dbReference type="ARBA" id="ARBA00022670"/>
    </source>
</evidence>
<evidence type="ECO:0000259" key="6">
    <source>
        <dbReference type="PROSITE" id="PS50106"/>
    </source>
</evidence>
<dbReference type="SUPFAM" id="SSF50156">
    <property type="entry name" value="PDZ domain-like"/>
    <property type="match status" value="1"/>
</dbReference>